<evidence type="ECO:0000313" key="2">
    <source>
        <dbReference type="EMBL" id="PKK71572.1"/>
    </source>
</evidence>
<proteinExistence type="predicted"/>
<reference evidence="2 3" key="1">
    <citation type="submission" date="2016-04" db="EMBL/GenBank/DDBJ databases">
        <title>Genome analyses suggest a sexual origin of heterokaryosis in a supposedly ancient asexual fungus.</title>
        <authorList>
            <person name="Ropars J."/>
            <person name="Sedzielewska K."/>
            <person name="Noel J."/>
            <person name="Charron P."/>
            <person name="Farinelli L."/>
            <person name="Marton T."/>
            <person name="Kruger M."/>
            <person name="Pelin A."/>
            <person name="Brachmann A."/>
            <person name="Corradi N."/>
        </authorList>
    </citation>
    <scope>NUCLEOTIDE SEQUENCE [LARGE SCALE GENOMIC DNA]</scope>
    <source>
        <strain evidence="2 3">C2</strain>
    </source>
</reference>
<feature type="region of interest" description="Disordered" evidence="1">
    <location>
        <begin position="544"/>
        <end position="591"/>
    </location>
</feature>
<evidence type="ECO:0000313" key="3">
    <source>
        <dbReference type="Proteomes" id="UP000233469"/>
    </source>
</evidence>
<comment type="caution">
    <text evidence="2">The sequence shown here is derived from an EMBL/GenBank/DDBJ whole genome shotgun (WGS) entry which is preliminary data.</text>
</comment>
<evidence type="ECO:0000256" key="1">
    <source>
        <dbReference type="SAM" id="MobiDB-lite"/>
    </source>
</evidence>
<dbReference type="GO" id="GO:0016887">
    <property type="term" value="F:ATP hydrolysis activity"/>
    <property type="evidence" value="ECO:0007669"/>
    <property type="project" value="InterPro"/>
</dbReference>
<sequence length="1063" mass="122555">MSITKDIREENKYRIELLECAKSLNLQNDDDYTKELINQITKELINQIPIENYQEDENESIIHIKKEEENIRGYKDYNNLIIKKFLFEEFNDFDDSNDLLNKELSEVKDIDTDFILCNNLENYITRDSIELEEPLFPKKIKLDNLEVPTVPTIKSLTPNYNPTQIVPEPFLESEIQTYTIEDLCPLYHEAMADEIDIATSLLKEQEIELENDTILIDDLKFKSKYLEEPILPNVKDIVQQDIPNSISNVESLFKQEVELILKNDEKFSVIEESGVKLPLEMMNEWETMDDDLKETLTESSRESEMILDIPHEGYELEPVLIPAKNDPLEMDRRKRRKKSESEEDIITTDSLLSVINHVVPENVMPISSNQDEDEELQKDLDSIIKIDTPFDQWQIIMTQPMDEIGELKFTVPSLLHPVSYASSDIPSRLSDLVVSNSSKSDFQIFSPFSGIKALELLLHWNPIKNVAILEIDKIVDTSETPYDNLAEITQEYICVDTDNLLGLIEVTSKSDEIYLRSKKEEKKKKRLKQLEVAQRDYVHNNKESAAISTASRHSRVTSAAVAPSNMFKNRSSQTNPSKIKSSNQNKSTDIQQLLRKPTIGRFRNIERSMPDVMSWIREGNDYDASLPEIANETVSAQNRVTQWLSSCDFNDPNKDLKNKNKYENIEVIDLTQDSDLSTPETGKSVVDNETTSPFFKDKSKSSAEQNNAMYFSNSFSATRSIDDFLVLRGKLSPNKRREINQSNASPSSTRTNSVMKNKVPIVNKNSFITIGKSIIEKLPTPVVPHKYIVSIRMFPNRKLLTALKSEKCKVELIERDFEYLRPFLSEENSDTIHVEVDFIIDERTGVIFYPLNMLSQDQSILKLVQTILRLHLKYPNLYLILETYTWNNRCTSSNKEYIITSYPFTLPVLRSISELKLILTCCNCDAKIMYSLCEEMSAKLLRMVGDACATKCDIEGATRVGNHGWKDHKQWAERNWMTMEESLHERFLSCFSPLINPFTAQIILTATTLIQFFQMSHMERCALVGGWEKFDEIIHEILLNDSNNDTTVEQLFKSEIPIIVIDD</sequence>
<dbReference type="VEuPathDB" id="FungiDB:RhiirA1_398261"/>
<dbReference type="AlphaFoldDB" id="A0A2N1NCF7"/>
<name>A0A2N1NCF7_9GLOM</name>
<dbReference type="EMBL" id="LLXL01000509">
    <property type="protein sequence ID" value="PKK71572.1"/>
    <property type="molecule type" value="Genomic_DNA"/>
</dbReference>
<dbReference type="VEuPathDB" id="FungiDB:FUN_006589"/>
<dbReference type="VEuPathDB" id="FungiDB:RhiirA1_524002"/>
<organism evidence="2 3">
    <name type="scientific">Rhizophagus irregularis</name>
    <dbReference type="NCBI Taxonomy" id="588596"/>
    <lineage>
        <taxon>Eukaryota</taxon>
        <taxon>Fungi</taxon>
        <taxon>Fungi incertae sedis</taxon>
        <taxon>Mucoromycota</taxon>
        <taxon>Glomeromycotina</taxon>
        <taxon>Glomeromycetes</taxon>
        <taxon>Glomerales</taxon>
        <taxon>Glomeraceae</taxon>
        <taxon>Rhizophagus</taxon>
    </lineage>
</organism>
<gene>
    <name evidence="2" type="ORF">RhiirC2_778259</name>
</gene>
<dbReference type="VEuPathDB" id="FungiDB:RhiirFUN_010511"/>
<dbReference type="GO" id="GO:0003697">
    <property type="term" value="F:single-stranded DNA binding"/>
    <property type="evidence" value="ECO:0007669"/>
    <property type="project" value="TreeGrafter"/>
</dbReference>
<dbReference type="PANTHER" id="PTHR35668">
    <property type="entry name" value="PROTEIN SHORTAGE IN CHIASMATA 1 ORTHOLOG"/>
    <property type="match status" value="1"/>
</dbReference>
<dbReference type="GO" id="GO:0000712">
    <property type="term" value="P:resolution of meiotic recombination intermediates"/>
    <property type="evidence" value="ECO:0007669"/>
    <property type="project" value="InterPro"/>
</dbReference>
<reference evidence="2 3" key="2">
    <citation type="submission" date="2017-10" db="EMBL/GenBank/DDBJ databases">
        <title>Extensive intraspecific genome diversity in a model arbuscular mycorrhizal fungus.</title>
        <authorList>
            <person name="Chen E.C.H."/>
            <person name="Morin E."/>
            <person name="Baudet D."/>
            <person name="Noel J."/>
            <person name="Ndikumana S."/>
            <person name="Charron P."/>
            <person name="St-Onge C."/>
            <person name="Giorgi J."/>
            <person name="Grigoriev I.V."/>
            <person name="Roux C."/>
            <person name="Martin F.M."/>
            <person name="Corradi N."/>
        </authorList>
    </citation>
    <scope>NUCLEOTIDE SEQUENCE [LARGE SCALE GENOMIC DNA]</scope>
    <source>
        <strain evidence="2 3">C2</strain>
    </source>
</reference>
<protein>
    <submittedName>
        <fullName evidence="2">Uncharacterized protein</fullName>
    </submittedName>
</protein>
<dbReference type="PANTHER" id="PTHR35668:SF1">
    <property type="entry name" value="PROTEIN SHORTAGE IN CHIASMATA 1 ORTHOLOG"/>
    <property type="match status" value="1"/>
</dbReference>
<accession>A0A2N1NCF7</accession>
<dbReference type="Proteomes" id="UP000233469">
    <property type="component" value="Unassembled WGS sequence"/>
</dbReference>
<feature type="compositionally biased region" description="Polar residues" evidence="1">
    <location>
        <begin position="566"/>
        <end position="591"/>
    </location>
</feature>
<dbReference type="GO" id="GO:0000794">
    <property type="term" value="C:condensed nuclear chromosome"/>
    <property type="evidence" value="ECO:0007669"/>
    <property type="project" value="InterPro"/>
</dbReference>
<dbReference type="InterPro" id="IPR039991">
    <property type="entry name" value="SHOC1"/>
</dbReference>